<organism evidence="7 8">
    <name type="scientific">Methylobacterium brachythecii</name>
    <dbReference type="NCBI Taxonomy" id="1176177"/>
    <lineage>
        <taxon>Bacteria</taxon>
        <taxon>Pseudomonadati</taxon>
        <taxon>Pseudomonadota</taxon>
        <taxon>Alphaproteobacteria</taxon>
        <taxon>Hyphomicrobiales</taxon>
        <taxon>Methylobacteriaceae</taxon>
        <taxon>Methylobacterium</taxon>
    </lineage>
</organism>
<comment type="subcellular location">
    <subcellularLocation>
        <location evidence="1">Membrane</location>
    </subcellularLocation>
</comment>
<evidence type="ECO:0000313" key="8">
    <source>
        <dbReference type="Proteomes" id="UP001156881"/>
    </source>
</evidence>
<evidence type="ECO:0000256" key="1">
    <source>
        <dbReference type="ARBA" id="ARBA00004370"/>
    </source>
</evidence>
<evidence type="ECO:0000256" key="4">
    <source>
        <dbReference type="ARBA" id="ARBA00022989"/>
    </source>
</evidence>
<dbReference type="PANTHER" id="PTHR21659:SF42">
    <property type="entry name" value="UPF0057 MEMBRANE PROTEIN ZK632.10-RELATED"/>
    <property type="match status" value="1"/>
</dbReference>
<dbReference type="PANTHER" id="PTHR21659">
    <property type="entry name" value="HYDROPHOBIC PROTEIN RCI2 LOW TEMPERATURE AND SALT RESPONSIVE PROTEIN LTI6 -RELATED"/>
    <property type="match status" value="1"/>
</dbReference>
<sequence length="66" mass="7459">MRSEDVQIDGAPVSTFVQILIAFFLPPISVLMTNGFGLQFLLNVLLCLLFYLPGSFHALYLLLRDR</sequence>
<feature type="transmembrane region" description="Helical" evidence="6">
    <location>
        <begin position="38"/>
        <end position="63"/>
    </location>
</feature>
<protein>
    <recommendedName>
        <fullName evidence="9">YqaE/Pmp3 family membrane protein</fullName>
    </recommendedName>
</protein>
<reference evidence="8" key="1">
    <citation type="journal article" date="2019" name="Int. J. Syst. Evol. Microbiol.">
        <title>The Global Catalogue of Microorganisms (GCM) 10K type strain sequencing project: providing services to taxonomists for standard genome sequencing and annotation.</title>
        <authorList>
            <consortium name="The Broad Institute Genomics Platform"/>
            <consortium name="The Broad Institute Genome Sequencing Center for Infectious Disease"/>
            <person name="Wu L."/>
            <person name="Ma J."/>
        </authorList>
    </citation>
    <scope>NUCLEOTIDE SEQUENCE [LARGE SCALE GENOMIC DNA]</scope>
    <source>
        <strain evidence="8">NBRC 107710</strain>
    </source>
</reference>
<evidence type="ECO:0000256" key="3">
    <source>
        <dbReference type="ARBA" id="ARBA00022692"/>
    </source>
</evidence>
<keyword evidence="3 6" id="KW-0812">Transmembrane</keyword>
<keyword evidence="8" id="KW-1185">Reference proteome</keyword>
<evidence type="ECO:0000313" key="7">
    <source>
        <dbReference type="EMBL" id="GLS45475.1"/>
    </source>
</evidence>
<proteinExistence type="inferred from homology"/>
<gene>
    <name evidence="7" type="ORF">GCM10007884_34660</name>
</gene>
<dbReference type="Proteomes" id="UP001156881">
    <property type="component" value="Unassembled WGS sequence"/>
</dbReference>
<evidence type="ECO:0008006" key="9">
    <source>
        <dbReference type="Google" id="ProtNLM"/>
    </source>
</evidence>
<comment type="caution">
    <text evidence="7">The sequence shown here is derived from an EMBL/GenBank/DDBJ whole genome shotgun (WGS) entry which is preliminary data.</text>
</comment>
<comment type="similarity">
    <text evidence="2">Belongs to the UPF0057 (PMP3) family.</text>
</comment>
<evidence type="ECO:0000256" key="2">
    <source>
        <dbReference type="ARBA" id="ARBA00009530"/>
    </source>
</evidence>
<keyword evidence="4 6" id="KW-1133">Transmembrane helix</keyword>
<dbReference type="Pfam" id="PF01679">
    <property type="entry name" value="Pmp3"/>
    <property type="match status" value="1"/>
</dbReference>
<keyword evidence="5 6" id="KW-0472">Membrane</keyword>
<dbReference type="EMBL" id="BSPG01000023">
    <property type="protein sequence ID" value="GLS45475.1"/>
    <property type="molecule type" value="Genomic_DNA"/>
</dbReference>
<feature type="transmembrane region" description="Helical" evidence="6">
    <location>
        <begin position="12"/>
        <end position="32"/>
    </location>
</feature>
<evidence type="ECO:0000256" key="6">
    <source>
        <dbReference type="SAM" id="Phobius"/>
    </source>
</evidence>
<accession>A0ABQ6DA62</accession>
<dbReference type="InterPro" id="IPR000612">
    <property type="entry name" value="PMP3"/>
</dbReference>
<evidence type="ECO:0000256" key="5">
    <source>
        <dbReference type="ARBA" id="ARBA00023136"/>
    </source>
</evidence>
<name>A0ABQ6DA62_9HYPH</name>